<keyword evidence="4" id="KW-0812">Transmembrane</keyword>
<evidence type="ECO:0000313" key="6">
    <source>
        <dbReference type="EMBL" id="KAG7351899.1"/>
    </source>
</evidence>
<dbReference type="GO" id="GO:0004563">
    <property type="term" value="F:beta-N-acetylhexosaminidase activity"/>
    <property type="evidence" value="ECO:0007669"/>
    <property type="project" value="InterPro"/>
</dbReference>
<accession>A0A9K3PNZ0</accession>
<name>A0A9K3PNZ0_9STRA</name>
<sequence>MIGQRTTAKLTAGRTGRPHRRNSRLLSGQHTIVAYFCGIAIFSLFNLIILKNELVSRTEIIVSERVVKITNPTKITYTKHSQSRSSRPIIIKSAETTLTHAAQVIVNAETRSGIVLKEQYGAMPISEKRDKTGDSHRDISKLHTSNKELQKRPDALTLAKESMKMMNISIGQVEKQPVTAPYEMRNHQNRNSGRRNANIWYDDRDLFDNITMPGDFILNYPMVDPLNKRFNSTTLRRIKFRREVPHLGVLLDAGRHYFNVEWIHRMIDVLAALNYNLLHFRLTDDQAFNVLLESQPLLAYPSILHNNTRVYSTNELRNVVKYAKSKGIQVIPEVNVPGHAGSWGGIPDLIVQCPKFICGKGYGVPLNVSNPKLFPILKDVLSEVVDIFDHPPYLHLGGDEVDMAGSCFEEIGEDPFSYDAFEMILGEIVREIGYNESQIVRWETTGSIDRTVSQRTGKITHFWYEHPGKSPIWRKRYGANFSTPVFLSSGLYFDSNIDDSAWEIYVKTKQLKHILHKRSPVLAIIAGTFELDSKFWLDRNVVGRLLAVSMGISSLNTTNPAELFGLYKDSCASAGFHVDLCALYGRPPMPYTSFRNELKDGKKPNVMWRQWKSDICERLTYHVPTRQYKPRPVKVKNSVEEAKETFWMSLYKDRSWQGAKNILQNSQGKEKSDIFPLFDKANRIVNHTGIVFDIASHPISHPRLNNLMSEVVRPLGLNMIQLRLVDDTSFAYHSISSPQFFYANPHAENIKYPSTAALNYVSETAGAHGIAIMPEIAISTNAGGWYRSNFNVKCGEFLCEYGRHIPQDVNNPAYLPIIFGMIRELLQFTSTPFIHLGHDDREKSMPCFHEVDVNRRRPKFDEFEESLGRLLEFIGVTNDRVVRWENNEKVLYPSRIGHITQYPADTFIEENTNSEGQLWIGTVDVRRGGPWQVYSTTRRMAAKSPLAVIAQIGEMGAHEMERDNIEHRLIAFRMGLSDKPIMSQSDFLQEYPIICSDYFDFQSTSMEKDMLSRSQAVCKAFAANVNDAPSLSEYNEAEFWKNSAKKMCEERTRQSFKLLFKNETDIPTAISMR</sequence>
<gene>
    <name evidence="6" type="ORF">IV203_007947</name>
</gene>
<dbReference type="Proteomes" id="UP000693970">
    <property type="component" value="Unassembled WGS sequence"/>
</dbReference>
<comment type="caution">
    <text evidence="6">The sequence shown here is derived from an EMBL/GenBank/DDBJ whole genome shotgun (WGS) entry which is preliminary data.</text>
</comment>
<keyword evidence="1" id="KW-0378">Hydrolase</keyword>
<dbReference type="Pfam" id="PF00728">
    <property type="entry name" value="Glyco_hydro_20"/>
    <property type="match status" value="1"/>
</dbReference>
<evidence type="ECO:0000256" key="4">
    <source>
        <dbReference type="SAM" id="Phobius"/>
    </source>
</evidence>
<keyword evidence="4" id="KW-1133">Transmembrane helix</keyword>
<dbReference type="InterPro" id="IPR025705">
    <property type="entry name" value="Beta_hexosaminidase_sua/sub"/>
</dbReference>
<protein>
    <submittedName>
        <fullName evidence="6">Beta-N-acetylhexosaminidase</fullName>
    </submittedName>
</protein>
<proteinExistence type="predicted"/>
<evidence type="ECO:0000256" key="2">
    <source>
        <dbReference type="PIRSR" id="PIRSR625705-1"/>
    </source>
</evidence>
<dbReference type="AlphaFoldDB" id="A0A9K3PNZ0"/>
<dbReference type="GO" id="GO:0016020">
    <property type="term" value="C:membrane"/>
    <property type="evidence" value="ECO:0007669"/>
    <property type="project" value="TreeGrafter"/>
</dbReference>
<feature type="transmembrane region" description="Helical" evidence="4">
    <location>
        <begin position="32"/>
        <end position="50"/>
    </location>
</feature>
<evidence type="ECO:0000256" key="1">
    <source>
        <dbReference type="ARBA" id="ARBA00022801"/>
    </source>
</evidence>
<reference evidence="6" key="2">
    <citation type="submission" date="2021-04" db="EMBL/GenBank/DDBJ databases">
        <authorList>
            <person name="Podell S."/>
        </authorList>
    </citation>
    <scope>NUCLEOTIDE SEQUENCE</scope>
    <source>
        <strain evidence="6">Hildebrandi</strain>
    </source>
</reference>
<dbReference type="EMBL" id="JAGRRH010000017">
    <property type="protein sequence ID" value="KAG7351899.1"/>
    <property type="molecule type" value="Genomic_DNA"/>
</dbReference>
<evidence type="ECO:0000259" key="5">
    <source>
        <dbReference type="Pfam" id="PF00728"/>
    </source>
</evidence>
<keyword evidence="4" id="KW-0472">Membrane</keyword>
<feature type="region of interest" description="Disordered" evidence="3">
    <location>
        <begin position="1"/>
        <end position="22"/>
    </location>
</feature>
<keyword evidence="7" id="KW-1185">Reference proteome</keyword>
<dbReference type="OrthoDB" id="44496at2759"/>
<dbReference type="GO" id="GO:0030203">
    <property type="term" value="P:glycosaminoglycan metabolic process"/>
    <property type="evidence" value="ECO:0007669"/>
    <property type="project" value="TreeGrafter"/>
</dbReference>
<dbReference type="PANTHER" id="PTHR22600">
    <property type="entry name" value="BETA-HEXOSAMINIDASE"/>
    <property type="match status" value="1"/>
</dbReference>
<evidence type="ECO:0000256" key="3">
    <source>
        <dbReference type="SAM" id="MobiDB-lite"/>
    </source>
</evidence>
<dbReference type="PANTHER" id="PTHR22600:SF23">
    <property type="entry name" value="BETA-N-ACETYLHEXOSAMINIDASE"/>
    <property type="match status" value="1"/>
</dbReference>
<organism evidence="6 7">
    <name type="scientific">Nitzschia inconspicua</name>
    <dbReference type="NCBI Taxonomy" id="303405"/>
    <lineage>
        <taxon>Eukaryota</taxon>
        <taxon>Sar</taxon>
        <taxon>Stramenopiles</taxon>
        <taxon>Ochrophyta</taxon>
        <taxon>Bacillariophyta</taxon>
        <taxon>Bacillariophyceae</taxon>
        <taxon>Bacillariophycidae</taxon>
        <taxon>Bacillariales</taxon>
        <taxon>Bacillariaceae</taxon>
        <taxon>Nitzschia</taxon>
    </lineage>
</organism>
<feature type="active site" description="Proton donor" evidence="2">
    <location>
        <position position="400"/>
    </location>
</feature>
<reference evidence="6" key="1">
    <citation type="journal article" date="2021" name="Sci. Rep.">
        <title>Diploid genomic architecture of Nitzschia inconspicua, an elite biomass production diatom.</title>
        <authorList>
            <person name="Oliver A."/>
            <person name="Podell S."/>
            <person name="Pinowska A."/>
            <person name="Traller J.C."/>
            <person name="Smith S.R."/>
            <person name="McClure R."/>
            <person name="Beliaev A."/>
            <person name="Bohutskyi P."/>
            <person name="Hill E.A."/>
            <person name="Rabines A."/>
            <person name="Zheng H."/>
            <person name="Allen L.Z."/>
            <person name="Kuo A."/>
            <person name="Grigoriev I.V."/>
            <person name="Allen A.E."/>
            <person name="Hazlebeck D."/>
            <person name="Allen E.E."/>
        </authorList>
    </citation>
    <scope>NUCLEOTIDE SEQUENCE</scope>
    <source>
        <strain evidence="6">Hildebrandi</strain>
    </source>
</reference>
<dbReference type="GO" id="GO:0005975">
    <property type="term" value="P:carbohydrate metabolic process"/>
    <property type="evidence" value="ECO:0007669"/>
    <property type="project" value="InterPro"/>
</dbReference>
<evidence type="ECO:0000313" key="7">
    <source>
        <dbReference type="Proteomes" id="UP000693970"/>
    </source>
</evidence>
<dbReference type="InterPro" id="IPR015883">
    <property type="entry name" value="Glyco_hydro_20_cat"/>
</dbReference>
<feature type="domain" description="Glycoside hydrolase family 20 catalytic" evidence="5">
    <location>
        <begin position="245"/>
        <end position="402"/>
    </location>
</feature>